<gene>
    <name evidence="1" type="ORF">MARPU_05645</name>
</gene>
<dbReference type="AlphaFoldDB" id="W0E850"/>
<protein>
    <submittedName>
        <fullName evidence="1">Uncharacterized protein</fullName>
    </submittedName>
</protein>
<dbReference type="Proteomes" id="UP000005275">
    <property type="component" value="Chromosome"/>
</dbReference>
<reference evidence="1 2" key="1">
    <citation type="submission" date="2013-12" db="EMBL/GenBank/DDBJ databases">
        <authorList>
            <consortium name="DOE Joint Genome Institute"/>
            <person name="Bryant D.A."/>
            <person name="Huntemann M."/>
            <person name="Han J."/>
            <person name="Chen A."/>
            <person name="Kyrpides N."/>
            <person name="Mavromatis K."/>
            <person name="Markowitz V."/>
            <person name="Palaniappan K."/>
            <person name="Ivanova N."/>
            <person name="Schaumberg A."/>
            <person name="Pati A."/>
            <person name="Liolios K."/>
            <person name="Nordberg H.P."/>
            <person name="Cantor M.N."/>
            <person name="Hua S.X."/>
            <person name="Woyke T."/>
        </authorList>
    </citation>
    <scope>NUCLEOTIDE SEQUENCE [LARGE SCALE GENOMIC DNA]</scope>
    <source>
        <strain evidence="1 2">984</strain>
    </source>
</reference>
<dbReference type="HOGENOM" id="CLU_2735291_0_0_6"/>
<dbReference type="EMBL" id="CP007031">
    <property type="protein sequence ID" value="AHF05409.1"/>
    <property type="molecule type" value="Genomic_DNA"/>
</dbReference>
<dbReference type="KEGG" id="mpur:MARPU_05645"/>
<evidence type="ECO:0000313" key="1">
    <source>
        <dbReference type="EMBL" id="AHF05409.1"/>
    </source>
</evidence>
<organism evidence="1 2">
    <name type="scientific">Marichromatium purpuratum 984</name>
    <dbReference type="NCBI Taxonomy" id="765910"/>
    <lineage>
        <taxon>Bacteria</taxon>
        <taxon>Pseudomonadati</taxon>
        <taxon>Pseudomonadota</taxon>
        <taxon>Gammaproteobacteria</taxon>
        <taxon>Chromatiales</taxon>
        <taxon>Chromatiaceae</taxon>
        <taxon>Marichromatium</taxon>
    </lineage>
</organism>
<sequence>MDRTINAELLRLAEHARAVARHAGARWRALEHRGDWAEAVAMRRLERRMLASGERFAREARGVSSATHSVE</sequence>
<accession>W0E850</accession>
<proteinExistence type="predicted"/>
<keyword evidence="2" id="KW-1185">Reference proteome</keyword>
<dbReference type="STRING" id="765910.MARPU_05645"/>
<name>W0E850_MARPU</name>
<evidence type="ECO:0000313" key="2">
    <source>
        <dbReference type="Proteomes" id="UP000005275"/>
    </source>
</evidence>